<keyword evidence="1" id="KW-0472">Membrane</keyword>
<feature type="transmembrane region" description="Helical" evidence="1">
    <location>
        <begin position="64"/>
        <end position="89"/>
    </location>
</feature>
<dbReference type="Proteomes" id="UP000236447">
    <property type="component" value="Chromosome"/>
</dbReference>
<organism evidence="3 4">
    <name type="scientific">Phaeobacter inhibens</name>
    <dbReference type="NCBI Taxonomy" id="221822"/>
    <lineage>
        <taxon>Bacteria</taxon>
        <taxon>Pseudomonadati</taxon>
        <taxon>Pseudomonadota</taxon>
        <taxon>Alphaproteobacteria</taxon>
        <taxon>Rhodobacterales</taxon>
        <taxon>Roseobacteraceae</taxon>
        <taxon>Phaeobacter</taxon>
    </lineage>
</organism>
<proteinExistence type="predicted"/>
<evidence type="ECO:0000313" key="3">
    <source>
        <dbReference type="EMBL" id="AUQ99547.1"/>
    </source>
</evidence>
<reference evidence="3 4" key="1">
    <citation type="journal article" date="2017" name="Front. Microbiol.">
        <title>Phaeobacter piscinae sp. nov., a species of the Roseobacter group and potential aquaculture probiont.</title>
        <authorList>
            <person name="Sonnenschein E.C."/>
            <person name="Phippen C.B.W."/>
            <person name="Nielsen K.F."/>
            <person name="Mateiu R.V."/>
            <person name="Melchiorsen J."/>
            <person name="Gram L."/>
            <person name="Overmann J."/>
            <person name="Freese H.M."/>
        </authorList>
    </citation>
    <scope>NUCLEOTIDE SEQUENCE [LARGE SCALE GENOMIC DNA]</scope>
    <source>
        <strain evidence="3 4">P88</strain>
    </source>
</reference>
<name>A0A2I7KAC1_9RHOB</name>
<keyword evidence="1" id="KW-0812">Transmembrane</keyword>
<dbReference type="EMBL" id="CP010725">
    <property type="protein sequence ID" value="AUQ98121.1"/>
    <property type="molecule type" value="Genomic_DNA"/>
</dbReference>
<sequence length="90" mass="10438">MHFYYEAKRLLWFHLANLMISIPVTLVLPLSISGFNMAYPLFSLKVIALLYFNEFPSKKDPFSVAFFAIACVEIALMFLMGSFSFFTFLF</sequence>
<dbReference type="EMBL" id="CP010725">
    <property type="protein sequence ID" value="AUQ99547.1"/>
    <property type="molecule type" value="Genomic_DNA"/>
</dbReference>
<feature type="transmembrane region" description="Helical" evidence="1">
    <location>
        <begin position="12"/>
        <end position="31"/>
    </location>
</feature>
<protein>
    <submittedName>
        <fullName evidence="3">Uncharacterized protein</fullName>
    </submittedName>
</protein>
<accession>A0A2I7KAC1</accession>
<evidence type="ECO:0000313" key="2">
    <source>
        <dbReference type="EMBL" id="AUQ98121.1"/>
    </source>
</evidence>
<reference evidence="3 4" key="2">
    <citation type="journal article" date="2017" name="Genome Biol. Evol.">
        <title>Trajectories and Drivers of Genome Evolution in Surface-Associated Marine Phaeobacter.</title>
        <authorList>
            <person name="Freese H.M."/>
            <person name="Sikorski J."/>
            <person name="Bunk B."/>
            <person name="Scheuner C."/>
            <person name="Meier-Kolthoff J.P."/>
            <person name="Sproer C."/>
            <person name="Gram L."/>
            <person name="Overmann J."/>
        </authorList>
    </citation>
    <scope>NUCLEOTIDE SEQUENCE [LARGE SCALE GENOMIC DNA]</scope>
    <source>
        <strain evidence="3 4">P88</strain>
    </source>
</reference>
<dbReference type="AlphaFoldDB" id="A0A2I7KAC1"/>
<evidence type="ECO:0000256" key="1">
    <source>
        <dbReference type="SAM" id="Phobius"/>
    </source>
</evidence>
<evidence type="ECO:0000313" key="4">
    <source>
        <dbReference type="Proteomes" id="UP000236447"/>
    </source>
</evidence>
<keyword evidence="1" id="KW-1133">Transmembrane helix</keyword>
<gene>
    <name evidence="2" type="ORF">PhaeoP88_00725</name>
    <name evidence="3" type="ORF">PhaeoP88_02186</name>
</gene>